<dbReference type="EMBL" id="ML977356">
    <property type="protein sequence ID" value="KAF2107176.1"/>
    <property type="molecule type" value="Genomic_DNA"/>
</dbReference>
<accession>A0A6A5YJA3</accession>
<organism evidence="1 2">
    <name type="scientific">Lophiotrema nucula</name>
    <dbReference type="NCBI Taxonomy" id="690887"/>
    <lineage>
        <taxon>Eukaryota</taxon>
        <taxon>Fungi</taxon>
        <taxon>Dikarya</taxon>
        <taxon>Ascomycota</taxon>
        <taxon>Pezizomycotina</taxon>
        <taxon>Dothideomycetes</taxon>
        <taxon>Pleosporomycetidae</taxon>
        <taxon>Pleosporales</taxon>
        <taxon>Lophiotremataceae</taxon>
        <taxon>Lophiotrema</taxon>
    </lineage>
</organism>
<reference evidence="1" key="1">
    <citation type="journal article" date="2020" name="Stud. Mycol.">
        <title>101 Dothideomycetes genomes: a test case for predicting lifestyles and emergence of pathogens.</title>
        <authorList>
            <person name="Haridas S."/>
            <person name="Albert R."/>
            <person name="Binder M."/>
            <person name="Bloem J."/>
            <person name="Labutti K."/>
            <person name="Salamov A."/>
            <person name="Andreopoulos B."/>
            <person name="Baker S."/>
            <person name="Barry K."/>
            <person name="Bills G."/>
            <person name="Bluhm B."/>
            <person name="Cannon C."/>
            <person name="Castanera R."/>
            <person name="Culley D."/>
            <person name="Daum C."/>
            <person name="Ezra D."/>
            <person name="Gonzalez J."/>
            <person name="Henrissat B."/>
            <person name="Kuo A."/>
            <person name="Liang C."/>
            <person name="Lipzen A."/>
            <person name="Lutzoni F."/>
            <person name="Magnuson J."/>
            <person name="Mondo S."/>
            <person name="Nolan M."/>
            <person name="Ohm R."/>
            <person name="Pangilinan J."/>
            <person name="Park H.-J."/>
            <person name="Ramirez L."/>
            <person name="Alfaro M."/>
            <person name="Sun H."/>
            <person name="Tritt A."/>
            <person name="Yoshinaga Y."/>
            <person name="Zwiers L.-H."/>
            <person name="Turgeon B."/>
            <person name="Goodwin S."/>
            <person name="Spatafora J."/>
            <person name="Crous P."/>
            <person name="Grigoriev I."/>
        </authorList>
    </citation>
    <scope>NUCLEOTIDE SEQUENCE</scope>
    <source>
        <strain evidence="1">CBS 627.86</strain>
    </source>
</reference>
<name>A0A6A5YJA3_9PLEO</name>
<protein>
    <submittedName>
        <fullName evidence="1">Uncharacterized protein</fullName>
    </submittedName>
</protein>
<dbReference type="Proteomes" id="UP000799770">
    <property type="component" value="Unassembled WGS sequence"/>
</dbReference>
<gene>
    <name evidence="1" type="ORF">BDV96DRAFT_673604</name>
</gene>
<evidence type="ECO:0000313" key="2">
    <source>
        <dbReference type="Proteomes" id="UP000799770"/>
    </source>
</evidence>
<dbReference type="OrthoDB" id="3692961at2759"/>
<keyword evidence="2" id="KW-1185">Reference proteome</keyword>
<dbReference type="AlphaFoldDB" id="A0A6A5YJA3"/>
<evidence type="ECO:0000313" key="1">
    <source>
        <dbReference type="EMBL" id="KAF2107176.1"/>
    </source>
</evidence>
<sequence length="204" mass="21583">MKLHGELKNIAGDGPVLAHTVARKMSGMAVPEDQLPIAAAVPQPQDEPQETSSIVPSPLPTTLLAPTLSLNLSTSLNIPTTTPASIPTLVPASTSSTSRHRSLHSEPVPIFSKSCDCPDVKTVPSPCWATDALQRCEFEVLHSWVCWTSANYGCPSPTRACSELYTPTPITGKNPCELGPNPPFETGNIFARREAMAGVLTAGS</sequence>
<proteinExistence type="predicted"/>